<gene>
    <name evidence="2" type="ORF">GCM10020221_24880</name>
</gene>
<organism evidence="2 3">
    <name type="scientific">Streptomyces thioluteus</name>
    <dbReference type="NCBI Taxonomy" id="66431"/>
    <lineage>
        <taxon>Bacteria</taxon>
        <taxon>Bacillati</taxon>
        <taxon>Actinomycetota</taxon>
        <taxon>Actinomycetes</taxon>
        <taxon>Kitasatosporales</taxon>
        <taxon>Streptomycetaceae</taxon>
        <taxon>Streptomyces</taxon>
    </lineage>
</organism>
<reference evidence="2 3" key="1">
    <citation type="journal article" date="2019" name="Int. J. Syst. Evol. Microbiol.">
        <title>The Global Catalogue of Microorganisms (GCM) 10K type strain sequencing project: providing services to taxonomists for standard genome sequencing and annotation.</title>
        <authorList>
            <consortium name="The Broad Institute Genomics Platform"/>
            <consortium name="The Broad Institute Genome Sequencing Center for Infectious Disease"/>
            <person name="Wu L."/>
            <person name="Ma J."/>
        </authorList>
    </citation>
    <scope>NUCLEOTIDE SEQUENCE [LARGE SCALE GENOMIC DNA]</scope>
    <source>
        <strain evidence="2 3">JCM 4087</strain>
    </source>
</reference>
<evidence type="ECO:0000313" key="2">
    <source>
        <dbReference type="EMBL" id="GAA2927982.1"/>
    </source>
</evidence>
<proteinExistence type="predicted"/>
<feature type="compositionally biased region" description="Basic and acidic residues" evidence="1">
    <location>
        <begin position="8"/>
        <end position="28"/>
    </location>
</feature>
<dbReference type="EMBL" id="BAAAXZ010000095">
    <property type="protein sequence ID" value="GAA2927982.1"/>
    <property type="molecule type" value="Genomic_DNA"/>
</dbReference>
<dbReference type="Proteomes" id="UP001501102">
    <property type="component" value="Unassembled WGS sequence"/>
</dbReference>
<name>A0ABN3WWU9_STRTU</name>
<sequence>MVNGVLERSSRRETRSAPPTDDRNEETAMRTSARFAALAAVTAIGFGAIATRHRPEAGAQAARSTTSVCTTGPGAR</sequence>
<evidence type="ECO:0000313" key="3">
    <source>
        <dbReference type="Proteomes" id="UP001501102"/>
    </source>
</evidence>
<evidence type="ECO:0000256" key="1">
    <source>
        <dbReference type="SAM" id="MobiDB-lite"/>
    </source>
</evidence>
<feature type="region of interest" description="Disordered" evidence="1">
    <location>
        <begin position="1"/>
        <end position="29"/>
    </location>
</feature>
<comment type="caution">
    <text evidence="2">The sequence shown here is derived from an EMBL/GenBank/DDBJ whole genome shotgun (WGS) entry which is preliminary data.</text>
</comment>
<accession>A0ABN3WWU9</accession>
<keyword evidence="3" id="KW-1185">Reference proteome</keyword>
<feature type="region of interest" description="Disordered" evidence="1">
    <location>
        <begin position="54"/>
        <end position="76"/>
    </location>
</feature>
<protein>
    <submittedName>
        <fullName evidence="2">Uncharacterized protein</fullName>
    </submittedName>
</protein>